<keyword evidence="2" id="KW-1185">Reference proteome</keyword>
<dbReference type="AlphaFoldDB" id="H0ECL6"/>
<dbReference type="InParanoid" id="H0ECL6"/>
<evidence type="ECO:0000313" key="2">
    <source>
        <dbReference type="Proteomes" id="UP000005446"/>
    </source>
</evidence>
<dbReference type="HOGENOM" id="CLU_3191429_0_0_1"/>
<name>H0ECL6_GLAL7</name>
<sequence length="46" mass="5128">MNRNPRSVCTAMRIAIATLAETRGPFPDKTYDLSGDNNACGDWIRK</sequence>
<gene>
    <name evidence="1" type="ORF">M7I_0158</name>
</gene>
<evidence type="ECO:0000313" key="1">
    <source>
        <dbReference type="EMBL" id="EHL03520.1"/>
    </source>
</evidence>
<reference evidence="1 2" key="1">
    <citation type="journal article" date="2012" name="Eukaryot. Cell">
        <title>Genome sequence of the fungus Glarea lozoyensis: the first genome sequence of a species from the Helotiaceae family.</title>
        <authorList>
            <person name="Youssar L."/>
            <person name="Gruening B.A."/>
            <person name="Erxleben A."/>
            <person name="Guenther S."/>
            <person name="Huettel W."/>
        </authorList>
    </citation>
    <scope>NUCLEOTIDE SEQUENCE [LARGE SCALE GENOMIC DNA]</scope>
    <source>
        <strain evidence="2">ATCC 74030 / MF5533</strain>
    </source>
</reference>
<comment type="caution">
    <text evidence="1">The sequence shown here is derived from an EMBL/GenBank/DDBJ whole genome shotgun (WGS) entry which is preliminary data.</text>
</comment>
<proteinExistence type="predicted"/>
<dbReference type="EMBL" id="AGUE01000006">
    <property type="protein sequence ID" value="EHL03520.1"/>
    <property type="molecule type" value="Genomic_DNA"/>
</dbReference>
<protein>
    <submittedName>
        <fullName evidence="1">Uncharacterized protein</fullName>
    </submittedName>
</protein>
<accession>H0ECL6</accession>
<dbReference type="Proteomes" id="UP000005446">
    <property type="component" value="Unassembled WGS sequence"/>
</dbReference>
<organism evidence="1 2">
    <name type="scientific">Glarea lozoyensis (strain ATCC 74030 / MF5533)</name>
    <dbReference type="NCBI Taxonomy" id="1104152"/>
    <lineage>
        <taxon>Eukaryota</taxon>
        <taxon>Fungi</taxon>
        <taxon>Dikarya</taxon>
        <taxon>Ascomycota</taxon>
        <taxon>Pezizomycotina</taxon>
        <taxon>Leotiomycetes</taxon>
        <taxon>Helotiales</taxon>
        <taxon>Helotiaceae</taxon>
        <taxon>Glarea</taxon>
    </lineage>
</organism>